<accession>A0A8J6YT77</accession>
<feature type="transmembrane region" description="Helical" evidence="1">
    <location>
        <begin position="85"/>
        <end position="104"/>
    </location>
</feature>
<evidence type="ECO:0000256" key="1">
    <source>
        <dbReference type="SAM" id="Phobius"/>
    </source>
</evidence>
<keyword evidence="1" id="KW-1133">Transmembrane helix</keyword>
<organism evidence="2 3">
    <name type="scientific">Mangrovicoccus algicola</name>
    <dbReference type="NCBI Taxonomy" id="2771008"/>
    <lineage>
        <taxon>Bacteria</taxon>
        <taxon>Pseudomonadati</taxon>
        <taxon>Pseudomonadota</taxon>
        <taxon>Alphaproteobacteria</taxon>
        <taxon>Rhodobacterales</taxon>
        <taxon>Paracoccaceae</taxon>
        <taxon>Mangrovicoccus</taxon>
    </lineage>
</organism>
<evidence type="ECO:0000313" key="2">
    <source>
        <dbReference type="EMBL" id="MBE3637367.1"/>
    </source>
</evidence>
<dbReference type="EMBL" id="JACVXA010000008">
    <property type="protein sequence ID" value="MBE3637367.1"/>
    <property type="molecule type" value="Genomic_DNA"/>
</dbReference>
<keyword evidence="3" id="KW-1185">Reference proteome</keyword>
<evidence type="ECO:0000313" key="3">
    <source>
        <dbReference type="Proteomes" id="UP000609121"/>
    </source>
</evidence>
<sequence length="365" mass="41035">MDESPATLGAFVAACNRQGKDLNHLPSQEILSSSNIPFWECRLNSELRGYISVRQENDLDAQNKKQEQPPGFIPYSLSEIVGKEAALIALITGIGYYLTYEFQSSYLRYFGVDEVFVDLEVSKIIVAAGGVALLSIMIYNTVYAFPMRALEILADYSFVSPHVLFPLVLLMFSMALTGFSYISQAIVFYLLIVGGWNGIALRRRMRSGTLWRDIVQESMDQDREVRSWFLGPVGVDSRYGSFFVVAVAVFASVNLLGNWAGNRAASREGDFMIFDYRDREVAVIGTYRDQFIGAEIERGEEVVSLTGSVFLVPSPSSVGDFHVEMMRVKIQKFEFPGQNSIERVTFEDAWRRNIASIRGWISVSD</sequence>
<comment type="caution">
    <text evidence="2">The sequence shown here is derived from an EMBL/GenBank/DDBJ whole genome shotgun (WGS) entry which is preliminary data.</text>
</comment>
<name>A0A8J6YT77_9RHOB</name>
<keyword evidence="1" id="KW-0472">Membrane</keyword>
<feature type="transmembrane region" description="Helical" evidence="1">
    <location>
        <begin position="152"/>
        <end position="175"/>
    </location>
</feature>
<dbReference type="RefSeq" id="WP_193179886.1">
    <property type="nucleotide sequence ID" value="NZ_JACVXA010000008.1"/>
</dbReference>
<keyword evidence="1" id="KW-0812">Transmembrane</keyword>
<proteinExistence type="predicted"/>
<dbReference type="AlphaFoldDB" id="A0A8J6YT77"/>
<feature type="transmembrane region" description="Helical" evidence="1">
    <location>
        <begin position="181"/>
        <end position="201"/>
    </location>
</feature>
<reference evidence="2" key="1">
    <citation type="submission" date="2020-09" db="EMBL/GenBank/DDBJ databases">
        <title>A novel bacterium of genus Mangrovicoccus, isolated from South China Sea.</title>
        <authorList>
            <person name="Huang H."/>
            <person name="Mo K."/>
            <person name="Hu Y."/>
        </authorList>
    </citation>
    <scope>NUCLEOTIDE SEQUENCE</scope>
    <source>
        <strain evidence="2">HB182678</strain>
    </source>
</reference>
<dbReference type="Proteomes" id="UP000609121">
    <property type="component" value="Unassembled WGS sequence"/>
</dbReference>
<protein>
    <submittedName>
        <fullName evidence="2">Uncharacterized protein</fullName>
    </submittedName>
</protein>
<feature type="transmembrane region" description="Helical" evidence="1">
    <location>
        <begin position="124"/>
        <end position="145"/>
    </location>
</feature>
<gene>
    <name evidence="2" type="ORF">ICN82_04015</name>
</gene>